<dbReference type="NCBIfam" id="NF006618">
    <property type="entry name" value="PRK09185.1"/>
    <property type="match status" value="1"/>
</dbReference>
<dbReference type="InterPro" id="IPR016039">
    <property type="entry name" value="Thiolase-like"/>
</dbReference>
<dbReference type="PROSITE" id="PS00606">
    <property type="entry name" value="KS3_1"/>
    <property type="match status" value="1"/>
</dbReference>
<dbReference type="Gene3D" id="3.40.47.10">
    <property type="match status" value="2"/>
</dbReference>
<dbReference type="InterPro" id="IPR020841">
    <property type="entry name" value="PKS_Beta-ketoAc_synthase_dom"/>
</dbReference>
<proteinExistence type="inferred from homology"/>
<keyword evidence="6" id="KW-1185">Reference proteome</keyword>
<evidence type="ECO:0000256" key="3">
    <source>
        <dbReference type="RuleBase" id="RU003694"/>
    </source>
</evidence>
<comment type="caution">
    <text evidence="5">The sequence shown here is derived from an EMBL/GenBank/DDBJ whole genome shotgun (WGS) entry which is preliminary data.</text>
</comment>
<dbReference type="Proteomes" id="UP000604737">
    <property type="component" value="Unassembled WGS sequence"/>
</dbReference>
<dbReference type="Pfam" id="PF02801">
    <property type="entry name" value="Ketoacyl-synt_C"/>
    <property type="match status" value="1"/>
</dbReference>
<dbReference type="PANTHER" id="PTHR11712:SF320">
    <property type="entry name" value="BETA-KETOACYL SYNTHASE"/>
    <property type="match status" value="1"/>
</dbReference>
<dbReference type="EMBL" id="BMYO01000011">
    <property type="protein sequence ID" value="GHD69037.1"/>
    <property type="molecule type" value="Genomic_DNA"/>
</dbReference>
<sequence>MIYLHSPGLICALGSGVDTVRERLFAADSPDMTETVRYSPGRRLMLGTVTGALPLPDAPPRHRTRNNALLAATFAQIETAYAQLAAGLDPARIAIVLGSSTSGIHEGEVAMAACTPDGTLPATYHYGQQELGSPAQWLAGELGIAGPAYCISTACSSSAKALAAAARLIDSGAADLVVAGGVDTLAAFTVAGFSALESVSASRCNPFSRNRNGINIGEGAALFLVCRTPSPVALTGWGESSDGHHVSAPAPDGSGAKQAIAAALQRAGRMASEIGYVNLHGTATRQNDAMESLAVSALLPGVPASSTKPLTGHTLGAAGAIEAALCWITLTDTGRRLPPHVWDGEADPDIAALPLVSRGQCTEVRAALSTSFAFGGNNIALILERT</sequence>
<organism evidence="5 6">
    <name type="scientific">Jeongeupia chitinilytica</name>
    <dbReference type="NCBI Taxonomy" id="1041641"/>
    <lineage>
        <taxon>Bacteria</taxon>
        <taxon>Pseudomonadati</taxon>
        <taxon>Pseudomonadota</taxon>
        <taxon>Betaproteobacteria</taxon>
        <taxon>Neisseriales</taxon>
        <taxon>Chitinibacteraceae</taxon>
        <taxon>Jeongeupia</taxon>
    </lineage>
</organism>
<evidence type="ECO:0000313" key="6">
    <source>
        <dbReference type="Proteomes" id="UP000604737"/>
    </source>
</evidence>
<dbReference type="InterPro" id="IPR014030">
    <property type="entry name" value="Ketoacyl_synth_N"/>
</dbReference>
<dbReference type="Pfam" id="PF00109">
    <property type="entry name" value="ketoacyl-synt"/>
    <property type="match status" value="1"/>
</dbReference>
<dbReference type="RefSeq" id="WP_189462268.1">
    <property type="nucleotide sequence ID" value="NZ_BMYO01000011.1"/>
</dbReference>
<dbReference type="SMART" id="SM00825">
    <property type="entry name" value="PKS_KS"/>
    <property type="match status" value="1"/>
</dbReference>
<gene>
    <name evidence="5" type="ORF">GCM10007350_35160</name>
</gene>
<reference evidence="6" key="1">
    <citation type="journal article" date="2019" name="Int. J. Syst. Evol. Microbiol.">
        <title>The Global Catalogue of Microorganisms (GCM) 10K type strain sequencing project: providing services to taxonomists for standard genome sequencing and annotation.</title>
        <authorList>
            <consortium name="The Broad Institute Genomics Platform"/>
            <consortium name="The Broad Institute Genome Sequencing Center for Infectious Disease"/>
            <person name="Wu L."/>
            <person name="Ma J."/>
        </authorList>
    </citation>
    <scope>NUCLEOTIDE SEQUENCE [LARGE SCALE GENOMIC DNA]</scope>
    <source>
        <strain evidence="6">KCTC 23701</strain>
    </source>
</reference>
<dbReference type="InterPro" id="IPR000794">
    <property type="entry name" value="Beta-ketoacyl_synthase"/>
</dbReference>
<evidence type="ECO:0000256" key="1">
    <source>
        <dbReference type="ARBA" id="ARBA00008467"/>
    </source>
</evidence>
<evidence type="ECO:0000256" key="2">
    <source>
        <dbReference type="ARBA" id="ARBA00022679"/>
    </source>
</evidence>
<name>A0ABQ3H6X3_9NEIS</name>
<accession>A0ABQ3H6X3</accession>
<dbReference type="SUPFAM" id="SSF53901">
    <property type="entry name" value="Thiolase-like"/>
    <property type="match status" value="2"/>
</dbReference>
<dbReference type="InterPro" id="IPR014031">
    <property type="entry name" value="Ketoacyl_synth_C"/>
</dbReference>
<evidence type="ECO:0000259" key="4">
    <source>
        <dbReference type="PROSITE" id="PS52004"/>
    </source>
</evidence>
<feature type="domain" description="Ketosynthase family 3 (KS3)" evidence="4">
    <location>
        <begin position="1"/>
        <end position="385"/>
    </location>
</feature>
<protein>
    <submittedName>
        <fullName evidence="5">Beta-ketoacyl-[acyl-carrier-protein] synthase II</fullName>
    </submittedName>
</protein>
<keyword evidence="2 3" id="KW-0808">Transferase</keyword>
<evidence type="ECO:0000313" key="5">
    <source>
        <dbReference type="EMBL" id="GHD69037.1"/>
    </source>
</evidence>
<comment type="similarity">
    <text evidence="1 3">Belongs to the thiolase-like superfamily. Beta-ketoacyl-ACP synthases family.</text>
</comment>
<dbReference type="PROSITE" id="PS52004">
    <property type="entry name" value="KS3_2"/>
    <property type="match status" value="1"/>
</dbReference>
<dbReference type="InterPro" id="IPR018201">
    <property type="entry name" value="Ketoacyl_synth_AS"/>
</dbReference>
<dbReference type="PANTHER" id="PTHR11712">
    <property type="entry name" value="POLYKETIDE SYNTHASE-RELATED"/>
    <property type="match status" value="1"/>
</dbReference>